<sequence>MTEKTPEKPARPALLDRLRRVPLWTVVPAAAVLGVAAGSVYGAVSTPEYSATSYVLVVPTDASDPTAALGFATAYGRVASQVAVLGDAQVWAGVPVARLKEHVTTATSPDAPMISVTATDASPTTAVNMADGVARALVADGGHLQTDTNVKVLQFSRAVKPTAPTSPSTPLAALVGGCAGGLLGALALLVRPRRRGTPETYAPVPGPATAHAGGHTPQPETV</sequence>
<dbReference type="EMBL" id="BAABEP010000008">
    <property type="protein sequence ID" value="GAA3721057.1"/>
    <property type="molecule type" value="Genomic_DNA"/>
</dbReference>
<accession>A0ABP7ERY8</accession>
<comment type="caution">
    <text evidence="3">The sequence shown here is derived from an EMBL/GenBank/DDBJ whole genome shotgun (WGS) entry which is preliminary data.</text>
</comment>
<protein>
    <recommendedName>
        <fullName evidence="5">Lipopolysaccharide biosynthesis protein</fullName>
    </recommendedName>
</protein>
<gene>
    <name evidence="3" type="ORF">GCM10023082_18220</name>
</gene>
<evidence type="ECO:0000256" key="2">
    <source>
        <dbReference type="SAM" id="Phobius"/>
    </source>
</evidence>
<keyword evidence="4" id="KW-1185">Reference proteome</keyword>
<organism evidence="3 4">
    <name type="scientific">Streptomyces tremellae</name>
    <dbReference type="NCBI Taxonomy" id="1124239"/>
    <lineage>
        <taxon>Bacteria</taxon>
        <taxon>Bacillati</taxon>
        <taxon>Actinomycetota</taxon>
        <taxon>Actinomycetes</taxon>
        <taxon>Kitasatosporales</taxon>
        <taxon>Streptomycetaceae</taxon>
        <taxon>Streptomyces</taxon>
    </lineage>
</organism>
<feature type="transmembrane region" description="Helical" evidence="2">
    <location>
        <begin position="21"/>
        <end position="44"/>
    </location>
</feature>
<evidence type="ECO:0008006" key="5">
    <source>
        <dbReference type="Google" id="ProtNLM"/>
    </source>
</evidence>
<feature type="transmembrane region" description="Helical" evidence="2">
    <location>
        <begin position="171"/>
        <end position="190"/>
    </location>
</feature>
<reference evidence="4" key="1">
    <citation type="journal article" date="2019" name="Int. J. Syst. Evol. Microbiol.">
        <title>The Global Catalogue of Microorganisms (GCM) 10K type strain sequencing project: providing services to taxonomists for standard genome sequencing and annotation.</title>
        <authorList>
            <consortium name="The Broad Institute Genomics Platform"/>
            <consortium name="The Broad Institute Genome Sequencing Center for Infectious Disease"/>
            <person name="Wu L."/>
            <person name="Ma J."/>
        </authorList>
    </citation>
    <scope>NUCLEOTIDE SEQUENCE [LARGE SCALE GENOMIC DNA]</scope>
    <source>
        <strain evidence="4">JCM 30846</strain>
    </source>
</reference>
<evidence type="ECO:0000313" key="4">
    <source>
        <dbReference type="Proteomes" id="UP001499884"/>
    </source>
</evidence>
<keyword evidence="2" id="KW-0812">Transmembrane</keyword>
<keyword evidence="2" id="KW-0472">Membrane</keyword>
<proteinExistence type="predicted"/>
<feature type="region of interest" description="Disordered" evidence="1">
    <location>
        <begin position="197"/>
        <end position="222"/>
    </location>
</feature>
<dbReference type="RefSeq" id="WP_345643657.1">
    <property type="nucleotide sequence ID" value="NZ_BAABEP010000008.1"/>
</dbReference>
<name>A0ABP7ERY8_9ACTN</name>
<keyword evidence="2" id="KW-1133">Transmembrane helix</keyword>
<evidence type="ECO:0000313" key="3">
    <source>
        <dbReference type="EMBL" id="GAA3721057.1"/>
    </source>
</evidence>
<dbReference type="Proteomes" id="UP001499884">
    <property type="component" value="Unassembled WGS sequence"/>
</dbReference>
<evidence type="ECO:0000256" key="1">
    <source>
        <dbReference type="SAM" id="MobiDB-lite"/>
    </source>
</evidence>